<keyword evidence="2" id="KW-1185">Reference proteome</keyword>
<proteinExistence type="predicted"/>
<accession>A0A437M7K2</accession>
<dbReference type="AlphaFoldDB" id="A0A437M7K2"/>
<comment type="caution">
    <text evidence="1">The sequence shown here is derived from an EMBL/GenBank/DDBJ whole genome shotgun (WGS) entry which is preliminary data.</text>
</comment>
<dbReference type="RefSeq" id="WP_127742596.1">
    <property type="nucleotide sequence ID" value="NZ_SACN01000001.1"/>
</dbReference>
<dbReference type="Proteomes" id="UP000282971">
    <property type="component" value="Unassembled WGS sequence"/>
</dbReference>
<dbReference type="EMBL" id="SACN01000001">
    <property type="protein sequence ID" value="RVT93711.1"/>
    <property type="molecule type" value="Genomic_DNA"/>
</dbReference>
<protein>
    <submittedName>
        <fullName evidence="1">Uncharacterized protein</fullName>
    </submittedName>
</protein>
<sequence>MATAPTPAVTISEHAILRYLERVYGIDMEHIRAELSSPVAEMAVRMNAPSIRLRSGHRAMIRDGVVTTILSKPKHRGRV</sequence>
<evidence type="ECO:0000313" key="1">
    <source>
        <dbReference type="EMBL" id="RVT93711.1"/>
    </source>
</evidence>
<name>A0A437M7K2_9SPHN</name>
<reference evidence="1 2" key="1">
    <citation type="submission" date="2019-01" db="EMBL/GenBank/DDBJ databases">
        <authorList>
            <person name="Chen W.-M."/>
        </authorList>
    </citation>
    <scope>NUCLEOTIDE SEQUENCE [LARGE SCALE GENOMIC DNA]</scope>
    <source>
        <strain evidence="1 2">CCP-7</strain>
    </source>
</reference>
<evidence type="ECO:0000313" key="2">
    <source>
        <dbReference type="Proteomes" id="UP000282971"/>
    </source>
</evidence>
<gene>
    <name evidence="1" type="ORF">EOD43_07550</name>
</gene>
<organism evidence="1 2">
    <name type="scientific">Sphingomonas crocodyli</name>
    <dbReference type="NCBI Taxonomy" id="1979270"/>
    <lineage>
        <taxon>Bacteria</taxon>
        <taxon>Pseudomonadati</taxon>
        <taxon>Pseudomonadota</taxon>
        <taxon>Alphaproteobacteria</taxon>
        <taxon>Sphingomonadales</taxon>
        <taxon>Sphingomonadaceae</taxon>
        <taxon>Sphingomonas</taxon>
    </lineage>
</organism>
<dbReference type="OrthoDB" id="7605594at2"/>